<dbReference type="RefSeq" id="WP_109416690.1">
    <property type="nucleotide sequence ID" value="NZ_QEAS01000012.1"/>
</dbReference>
<dbReference type="InterPro" id="IPR022409">
    <property type="entry name" value="PKD/Chitinase_dom"/>
</dbReference>
<accession>A0A2U2PEN7</accession>
<name>A0A2U2PEN7_9SPHI</name>
<evidence type="ECO:0000313" key="3">
    <source>
        <dbReference type="Proteomes" id="UP000245647"/>
    </source>
</evidence>
<comment type="caution">
    <text evidence="2">The sequence shown here is derived from an EMBL/GenBank/DDBJ whole genome shotgun (WGS) entry which is preliminary data.</text>
</comment>
<sequence>MKRKIVIMPCIALAMLCIFSCKKDEKGSGLKAVFSYVADGFVVNFTDFSQNAGDYKWDFGDGSEGSTRSNPSHIYSKKGGYMVSLEITNNGETSTFKDSVYVLGPNIKIDGDFNDWEHVEYSYTNENGGGTLLKVKTFASTTDVNFYLEGNQSFNLAVFDLYIDSDNNPNTGLKTWLYPVTAGADFLFEGNFNPANPAASTGSVFAHNAPDNGWGWNEVASFANAMKFAKMGTLNGNKVIEFSVKKSVLGSPKKYLNFALVEMDTGWTEIGSLPASQKATSGFTRVEL</sequence>
<dbReference type="AlphaFoldDB" id="A0A2U2PEN7"/>
<dbReference type="Pfam" id="PF18911">
    <property type="entry name" value="PKD_4"/>
    <property type="match status" value="1"/>
</dbReference>
<keyword evidence="3" id="KW-1185">Reference proteome</keyword>
<dbReference type="Proteomes" id="UP000245647">
    <property type="component" value="Unassembled WGS sequence"/>
</dbReference>
<dbReference type="OrthoDB" id="7443339at2"/>
<protein>
    <recommendedName>
        <fullName evidence="1">PKD domain-containing protein</fullName>
    </recommendedName>
</protein>
<organism evidence="2 3">
    <name type="scientific">Pararcticibacter amylolyticus</name>
    <dbReference type="NCBI Taxonomy" id="2173175"/>
    <lineage>
        <taxon>Bacteria</taxon>
        <taxon>Pseudomonadati</taxon>
        <taxon>Bacteroidota</taxon>
        <taxon>Sphingobacteriia</taxon>
        <taxon>Sphingobacteriales</taxon>
        <taxon>Sphingobacteriaceae</taxon>
        <taxon>Pararcticibacter</taxon>
    </lineage>
</organism>
<reference evidence="2 3" key="1">
    <citation type="submission" date="2018-04" db="EMBL/GenBank/DDBJ databases">
        <title>Pedobacter chongqingensis sp. nov., isolated from a rottenly hemp rope.</title>
        <authorList>
            <person name="Cai Y."/>
        </authorList>
    </citation>
    <scope>NUCLEOTIDE SEQUENCE [LARGE SCALE GENOMIC DNA]</scope>
    <source>
        <strain evidence="2 3">FJ4-8</strain>
    </source>
</reference>
<dbReference type="CDD" id="cd00146">
    <property type="entry name" value="PKD"/>
    <property type="match status" value="1"/>
</dbReference>
<evidence type="ECO:0000313" key="2">
    <source>
        <dbReference type="EMBL" id="PWG79792.1"/>
    </source>
</evidence>
<gene>
    <name evidence="2" type="ORF">DDR33_15385</name>
</gene>
<dbReference type="InterPro" id="IPR013783">
    <property type="entry name" value="Ig-like_fold"/>
</dbReference>
<dbReference type="SUPFAM" id="SSF49299">
    <property type="entry name" value="PKD domain"/>
    <property type="match status" value="1"/>
</dbReference>
<dbReference type="EMBL" id="QEAS01000012">
    <property type="protein sequence ID" value="PWG79792.1"/>
    <property type="molecule type" value="Genomic_DNA"/>
</dbReference>
<dbReference type="InterPro" id="IPR035986">
    <property type="entry name" value="PKD_dom_sf"/>
</dbReference>
<dbReference type="PROSITE" id="PS50093">
    <property type="entry name" value="PKD"/>
    <property type="match status" value="1"/>
</dbReference>
<dbReference type="InterPro" id="IPR000601">
    <property type="entry name" value="PKD_dom"/>
</dbReference>
<proteinExistence type="predicted"/>
<dbReference type="SMART" id="SM00089">
    <property type="entry name" value="PKD"/>
    <property type="match status" value="1"/>
</dbReference>
<evidence type="ECO:0000259" key="1">
    <source>
        <dbReference type="PROSITE" id="PS50093"/>
    </source>
</evidence>
<feature type="domain" description="PKD" evidence="1">
    <location>
        <begin position="55"/>
        <end position="102"/>
    </location>
</feature>
<dbReference type="Gene3D" id="2.60.40.10">
    <property type="entry name" value="Immunoglobulins"/>
    <property type="match status" value="1"/>
</dbReference>